<keyword evidence="2" id="KW-1185">Reference proteome</keyword>
<name>R1IX64_9GAMM</name>
<organism evidence="1 2">
    <name type="scientific">Grimontia indica</name>
    <dbReference type="NCBI Taxonomy" id="1056512"/>
    <lineage>
        <taxon>Bacteria</taxon>
        <taxon>Pseudomonadati</taxon>
        <taxon>Pseudomonadota</taxon>
        <taxon>Gammaproteobacteria</taxon>
        <taxon>Vibrionales</taxon>
        <taxon>Vibrionaceae</taxon>
        <taxon>Grimontia</taxon>
    </lineage>
</organism>
<proteinExistence type="predicted"/>
<evidence type="ECO:0000313" key="2">
    <source>
        <dbReference type="Proteomes" id="UP000011223"/>
    </source>
</evidence>
<sequence>MLSCLVTAKKNLSAKRLRPWSVTLVFKPFTGTKPESE</sequence>
<accession>R1IX64</accession>
<gene>
    <name evidence="1" type="ORF">D515_01013</name>
</gene>
<comment type="caution">
    <text evidence="1">The sequence shown here is derived from an EMBL/GenBank/DDBJ whole genome shotgun (WGS) entry which is preliminary data.</text>
</comment>
<dbReference type="EMBL" id="ANFM02000016">
    <property type="protein sequence ID" value="EOD79880.1"/>
    <property type="molecule type" value="Genomic_DNA"/>
</dbReference>
<reference evidence="1 2" key="1">
    <citation type="journal article" date="2014" name="PLoS ONE">
        <title>Grimontia indica AK16(T), sp. nov., Isolated from a Seawater Sample Reports the Presence of Pathogenic Genes Similar to Vibrio Genus.</title>
        <authorList>
            <person name="Singh A."/>
            <person name="Vaidya B."/>
            <person name="Khatri I."/>
            <person name="Srinivas T.N."/>
            <person name="Subramanian S."/>
            <person name="Korpole S."/>
            <person name="Pinnaka A.K."/>
        </authorList>
    </citation>
    <scope>NUCLEOTIDE SEQUENCE [LARGE SCALE GENOMIC DNA]</scope>
    <source>
        <strain evidence="1 2">AK16</strain>
    </source>
</reference>
<dbReference type="AlphaFoldDB" id="R1IX64"/>
<dbReference type="Proteomes" id="UP000011223">
    <property type="component" value="Unassembled WGS sequence"/>
</dbReference>
<evidence type="ECO:0000313" key="1">
    <source>
        <dbReference type="EMBL" id="EOD79880.1"/>
    </source>
</evidence>
<protein>
    <submittedName>
        <fullName evidence="1">Uncharacterized protein</fullName>
    </submittedName>
</protein>